<dbReference type="GO" id="GO:0008483">
    <property type="term" value="F:transaminase activity"/>
    <property type="evidence" value="ECO:0007669"/>
    <property type="project" value="UniProtKB-KW"/>
</dbReference>
<evidence type="ECO:0000313" key="7">
    <source>
        <dbReference type="Proteomes" id="UP000591844"/>
    </source>
</evidence>
<dbReference type="GO" id="GO:0042802">
    <property type="term" value="F:identical protein binding"/>
    <property type="evidence" value="ECO:0007669"/>
    <property type="project" value="TreeGrafter"/>
</dbReference>
<keyword evidence="7" id="KW-1185">Reference proteome</keyword>
<protein>
    <submittedName>
        <fullName evidence="6">Aspartate aminotransferase family protein</fullName>
    </submittedName>
</protein>
<dbReference type="PIRSF" id="PIRSF000521">
    <property type="entry name" value="Transaminase_4ab_Lys_Orn"/>
    <property type="match status" value="1"/>
</dbReference>
<name>A0A7X5QHI8_9GAMM</name>
<comment type="caution">
    <text evidence="6">The sequence shown here is derived from an EMBL/GenBank/DDBJ whole genome shotgun (WGS) entry which is preliminary data.</text>
</comment>
<dbReference type="GO" id="GO:0030170">
    <property type="term" value="F:pyridoxal phosphate binding"/>
    <property type="evidence" value="ECO:0007669"/>
    <property type="project" value="InterPro"/>
</dbReference>
<organism evidence="6 7">
    <name type="scientific">Photorhabdus cinerea</name>
    <dbReference type="NCBI Taxonomy" id="471575"/>
    <lineage>
        <taxon>Bacteria</taxon>
        <taxon>Pseudomonadati</taxon>
        <taxon>Pseudomonadota</taxon>
        <taxon>Gammaproteobacteria</taxon>
        <taxon>Enterobacterales</taxon>
        <taxon>Morganellaceae</taxon>
        <taxon>Photorhabdus</taxon>
    </lineage>
</organism>
<proteinExistence type="inferred from homology"/>
<dbReference type="InterPro" id="IPR050103">
    <property type="entry name" value="Class-III_PLP-dep_AT"/>
</dbReference>
<gene>
    <name evidence="6" type="ORF">C5469_21085</name>
</gene>
<dbReference type="CDD" id="cd00610">
    <property type="entry name" value="OAT_like"/>
    <property type="match status" value="1"/>
</dbReference>
<dbReference type="Gene3D" id="3.90.1150.10">
    <property type="entry name" value="Aspartate Aminotransferase, domain 1"/>
    <property type="match status" value="1"/>
</dbReference>
<dbReference type="PANTHER" id="PTHR11986">
    <property type="entry name" value="AMINOTRANSFERASE CLASS III"/>
    <property type="match status" value="1"/>
</dbReference>
<dbReference type="InterPro" id="IPR005814">
    <property type="entry name" value="Aminotrans_3"/>
</dbReference>
<dbReference type="InterPro" id="IPR049704">
    <property type="entry name" value="Aminotrans_3_PPA_site"/>
</dbReference>
<keyword evidence="2 6" id="KW-0032">Aminotransferase</keyword>
<dbReference type="PROSITE" id="PS00600">
    <property type="entry name" value="AA_TRANSFER_CLASS_3"/>
    <property type="match status" value="1"/>
</dbReference>
<comment type="cofactor">
    <cofactor evidence="1">
        <name>pyridoxal 5'-phosphate</name>
        <dbReference type="ChEBI" id="CHEBI:597326"/>
    </cofactor>
</comment>
<dbReference type="InterPro" id="IPR015424">
    <property type="entry name" value="PyrdxlP-dep_Trfase"/>
</dbReference>
<dbReference type="SUPFAM" id="SSF53383">
    <property type="entry name" value="PLP-dependent transferases"/>
    <property type="match status" value="1"/>
</dbReference>
<comment type="similarity">
    <text evidence="5">Belongs to the class-III pyridoxal-phosphate-dependent aminotransferase family.</text>
</comment>
<evidence type="ECO:0000256" key="1">
    <source>
        <dbReference type="ARBA" id="ARBA00001933"/>
    </source>
</evidence>
<dbReference type="Proteomes" id="UP000591844">
    <property type="component" value="Unassembled WGS sequence"/>
</dbReference>
<dbReference type="Gene3D" id="3.40.640.10">
    <property type="entry name" value="Type I PLP-dependent aspartate aminotransferase-like (Major domain)"/>
    <property type="match status" value="1"/>
</dbReference>
<reference evidence="6 7" key="1">
    <citation type="submission" date="2018-02" db="EMBL/GenBank/DDBJ databases">
        <authorList>
            <person name="Machado R.A."/>
        </authorList>
    </citation>
    <scope>NUCLEOTIDE SEQUENCE [LARGE SCALE GENOMIC DNA]</scope>
    <source>
        <strain evidence="6 7">DSM 19724</strain>
    </source>
</reference>
<evidence type="ECO:0000256" key="3">
    <source>
        <dbReference type="ARBA" id="ARBA00022679"/>
    </source>
</evidence>
<dbReference type="FunFam" id="3.40.640.10:FF:000004">
    <property type="entry name" value="Acetylornithine aminotransferase"/>
    <property type="match status" value="1"/>
</dbReference>
<evidence type="ECO:0000313" key="6">
    <source>
        <dbReference type="EMBL" id="NHB94493.1"/>
    </source>
</evidence>
<dbReference type="EMBL" id="PUJW01000040">
    <property type="protein sequence ID" value="NHB94493.1"/>
    <property type="molecule type" value="Genomic_DNA"/>
</dbReference>
<accession>A0A7X5QHI8</accession>
<sequence length="455" mass="49734">MNNTRGGNMINRKDKLSSPITEKIISKFSEYSLPGGPIITEYANIVVDYAKNAHIWDSDGNRYIDFFTGVGVCNIGHSHPKFQERMMGQLSRCTVGSFYTDVRAQLYESIADFLPSNLQHIHMFSTGSEAVEAAIRFARAASGREEVISFWGGFHGKTQGAISLHAGPRKKDVGPLPTGIHHIPYAYCFRCPLKLKFPDCQYACVELAKNTIKESTTGNIAAIIIEPVQGTNGNIVPPPGYLKKIRKLADDFGALLIFDEVITGFGRTGQFFAYEHENVAPDILVLGKAMGSGIPVSAIISDANLVKDTSFSSPSAASSTFSGNPLASAAALATVEIIRDEHLVERSCELGKLAESIIESWPNDISVVGNVGILGLMIGLELVCPDTNHPLPAELTRHFFHSLIRRGVIAMAYGSRIRLYPPLSINDFDLREGLLVIQSELQMLSKIIKNYPFEG</sequence>
<evidence type="ECO:0000256" key="2">
    <source>
        <dbReference type="ARBA" id="ARBA00022576"/>
    </source>
</evidence>
<keyword evidence="4 5" id="KW-0663">Pyridoxal phosphate</keyword>
<dbReference type="InterPro" id="IPR015422">
    <property type="entry name" value="PyrdxlP-dep_Trfase_small"/>
</dbReference>
<keyword evidence="3 6" id="KW-0808">Transferase</keyword>
<dbReference type="PANTHER" id="PTHR11986:SF79">
    <property type="entry name" value="ACETYLORNITHINE AMINOTRANSFERASE, MITOCHONDRIAL"/>
    <property type="match status" value="1"/>
</dbReference>
<evidence type="ECO:0000256" key="4">
    <source>
        <dbReference type="ARBA" id="ARBA00022898"/>
    </source>
</evidence>
<evidence type="ECO:0000256" key="5">
    <source>
        <dbReference type="RuleBase" id="RU003560"/>
    </source>
</evidence>
<dbReference type="Pfam" id="PF00202">
    <property type="entry name" value="Aminotran_3"/>
    <property type="match status" value="1"/>
</dbReference>
<dbReference type="AlphaFoldDB" id="A0A7X5QHI8"/>
<dbReference type="InterPro" id="IPR015421">
    <property type="entry name" value="PyrdxlP-dep_Trfase_major"/>
</dbReference>